<protein>
    <submittedName>
        <fullName evidence="2">VOC family protein</fullName>
    </submittedName>
</protein>
<dbReference type="PANTHER" id="PTHR21366">
    <property type="entry name" value="GLYOXALASE FAMILY PROTEIN"/>
    <property type="match status" value="1"/>
</dbReference>
<dbReference type="InterPro" id="IPR050383">
    <property type="entry name" value="GlyoxalaseI/FosfomycinResist"/>
</dbReference>
<proteinExistence type="predicted"/>
<name>A0AAE9YBQ7_9ACTN</name>
<gene>
    <name evidence="2" type="ORF">PO878_05495</name>
</gene>
<dbReference type="KEGG" id="ima:PO878_05495"/>
<dbReference type="Pfam" id="PF00903">
    <property type="entry name" value="Glyoxalase"/>
    <property type="match status" value="1"/>
</dbReference>
<evidence type="ECO:0000259" key="1">
    <source>
        <dbReference type="PROSITE" id="PS51819"/>
    </source>
</evidence>
<dbReference type="SUPFAM" id="SSF54593">
    <property type="entry name" value="Glyoxalase/Bleomycin resistance protein/Dihydroxybiphenyl dioxygenase"/>
    <property type="match status" value="1"/>
</dbReference>
<dbReference type="EMBL" id="CP116942">
    <property type="protein sequence ID" value="WCO68178.1"/>
    <property type="molecule type" value="Genomic_DNA"/>
</dbReference>
<dbReference type="PROSITE" id="PS51819">
    <property type="entry name" value="VOC"/>
    <property type="match status" value="1"/>
</dbReference>
<dbReference type="Gene3D" id="3.10.180.10">
    <property type="entry name" value="2,3-Dihydroxybiphenyl 1,2-Dioxygenase, domain 1"/>
    <property type="match status" value="1"/>
</dbReference>
<evidence type="ECO:0000313" key="2">
    <source>
        <dbReference type="EMBL" id="WCO68178.1"/>
    </source>
</evidence>
<evidence type="ECO:0000313" key="3">
    <source>
        <dbReference type="Proteomes" id="UP001216390"/>
    </source>
</evidence>
<dbReference type="RefSeq" id="WP_272737695.1">
    <property type="nucleotide sequence ID" value="NZ_CP116942.1"/>
</dbReference>
<accession>A0AAE9YBQ7</accession>
<reference evidence="2" key="1">
    <citation type="submission" date="2023-01" db="EMBL/GenBank/DDBJ databases">
        <title>The diversity of Class Acidimicrobiia in South China Sea sediment environments and the proposal of Iamia marina sp. nov., a novel species of the genus Iamia.</title>
        <authorList>
            <person name="He Y."/>
            <person name="Tian X."/>
        </authorList>
    </citation>
    <scope>NUCLEOTIDE SEQUENCE</scope>
    <source>
        <strain evidence="2">DSM 19957</strain>
    </source>
</reference>
<dbReference type="InterPro" id="IPR004360">
    <property type="entry name" value="Glyas_Fos-R_dOase_dom"/>
</dbReference>
<dbReference type="AlphaFoldDB" id="A0AAE9YBQ7"/>
<dbReference type="InterPro" id="IPR037523">
    <property type="entry name" value="VOC_core"/>
</dbReference>
<sequence length="122" mass="12705">MEPLAVHHVSVNVVDADESVAFYTDVLGGAVRGDRPDFPFGGAWIDLGSTQVHLIEAEVPPSLGQHFAVLVADLDAVVAELRGRGLSVGDPRVVGPDRQTTIKDPSGNTIELHALGTTGATA</sequence>
<keyword evidence="3" id="KW-1185">Reference proteome</keyword>
<dbReference type="PANTHER" id="PTHR21366:SF22">
    <property type="entry name" value="VOC DOMAIN-CONTAINING PROTEIN"/>
    <property type="match status" value="1"/>
</dbReference>
<organism evidence="2 3">
    <name type="scientific">Iamia majanohamensis</name>
    <dbReference type="NCBI Taxonomy" id="467976"/>
    <lineage>
        <taxon>Bacteria</taxon>
        <taxon>Bacillati</taxon>
        <taxon>Actinomycetota</taxon>
        <taxon>Acidimicrobiia</taxon>
        <taxon>Acidimicrobiales</taxon>
        <taxon>Iamiaceae</taxon>
        <taxon>Iamia</taxon>
    </lineage>
</organism>
<dbReference type="InterPro" id="IPR029068">
    <property type="entry name" value="Glyas_Bleomycin-R_OHBP_Dase"/>
</dbReference>
<dbReference type="Proteomes" id="UP001216390">
    <property type="component" value="Chromosome"/>
</dbReference>
<feature type="domain" description="VOC" evidence="1">
    <location>
        <begin position="5"/>
        <end position="115"/>
    </location>
</feature>